<name>A0A7X0IE01_9ACTN</name>
<proteinExistence type="predicted"/>
<reference evidence="1 2" key="1">
    <citation type="submission" date="2020-08" db="EMBL/GenBank/DDBJ databases">
        <title>Sequencing the genomes of 1000 actinobacteria strains.</title>
        <authorList>
            <person name="Klenk H.-P."/>
        </authorList>
    </citation>
    <scope>NUCLEOTIDE SEQUENCE [LARGE SCALE GENOMIC DNA]</scope>
    <source>
        <strain evidence="1 2">DSM 44936</strain>
    </source>
</reference>
<dbReference type="Proteomes" id="UP000555564">
    <property type="component" value="Unassembled WGS sequence"/>
</dbReference>
<gene>
    <name evidence="1" type="ORF">BJ992_002706</name>
</gene>
<protein>
    <submittedName>
        <fullName evidence="1">Uncharacterized protein</fullName>
    </submittedName>
</protein>
<evidence type="ECO:0000313" key="1">
    <source>
        <dbReference type="EMBL" id="MBB6473275.1"/>
    </source>
</evidence>
<comment type="caution">
    <text evidence="1">The sequence shown here is derived from an EMBL/GenBank/DDBJ whole genome shotgun (WGS) entry which is preliminary data.</text>
</comment>
<dbReference type="EMBL" id="JACHIU010000001">
    <property type="protein sequence ID" value="MBB6473275.1"/>
    <property type="molecule type" value="Genomic_DNA"/>
</dbReference>
<dbReference type="RefSeq" id="WP_184980912.1">
    <property type="nucleotide sequence ID" value="NZ_BAAALO010000005.1"/>
</dbReference>
<keyword evidence="2" id="KW-1185">Reference proteome</keyword>
<sequence>MLALVERILGGTPVEDSQVECKADWPKVEKARQLAGHANSAHGEPIMWIIGVDEKKQCLTKRDPSVDAATWWNQFQARFDEGIAPDLTNTQVVPIDEENSVVALVFETDRAPYVIKVSNMGSVERDVPVRKGTGTRSANRSDLIKILMPAQKLPDVSMVEAEGSAHLVPARDSQPEHLRLIFRSSVFLYQPVGGVAVLPAHQMRATIEFRQKDISAAPVKLPARLLYFGMTREERASQPRFGVLGYPDAAFVVGAGGLTLHIQKDVNPREFVMVIQDCPEVVLSYALSVSGATRPLAVSVSLMRANPRASSNNIARWLLRGDQY</sequence>
<accession>A0A7X0IE01</accession>
<evidence type="ECO:0000313" key="2">
    <source>
        <dbReference type="Proteomes" id="UP000555564"/>
    </source>
</evidence>
<organism evidence="1 2">
    <name type="scientific">Sphaerisporangium rubeum</name>
    <dbReference type="NCBI Taxonomy" id="321317"/>
    <lineage>
        <taxon>Bacteria</taxon>
        <taxon>Bacillati</taxon>
        <taxon>Actinomycetota</taxon>
        <taxon>Actinomycetes</taxon>
        <taxon>Streptosporangiales</taxon>
        <taxon>Streptosporangiaceae</taxon>
        <taxon>Sphaerisporangium</taxon>
    </lineage>
</organism>
<dbReference type="AlphaFoldDB" id="A0A7X0IE01"/>